<organism evidence="1 2">
    <name type="scientific">Parascaris equorum</name>
    <name type="common">Equine roundworm</name>
    <dbReference type="NCBI Taxonomy" id="6256"/>
    <lineage>
        <taxon>Eukaryota</taxon>
        <taxon>Metazoa</taxon>
        <taxon>Ecdysozoa</taxon>
        <taxon>Nematoda</taxon>
        <taxon>Chromadorea</taxon>
        <taxon>Rhabditida</taxon>
        <taxon>Spirurina</taxon>
        <taxon>Ascaridomorpha</taxon>
        <taxon>Ascaridoidea</taxon>
        <taxon>Ascarididae</taxon>
        <taxon>Parascaris</taxon>
    </lineage>
</organism>
<dbReference type="Proteomes" id="UP000887564">
    <property type="component" value="Unplaced"/>
</dbReference>
<dbReference type="WBParaSite" id="PEQ_0000091501-mRNA-1">
    <property type="protein sequence ID" value="PEQ_0000091501-mRNA-1"/>
    <property type="gene ID" value="PEQ_0000091501"/>
</dbReference>
<keyword evidence="1" id="KW-1185">Reference proteome</keyword>
<evidence type="ECO:0000313" key="1">
    <source>
        <dbReference type="Proteomes" id="UP000887564"/>
    </source>
</evidence>
<protein>
    <submittedName>
        <fullName evidence="2">Uncharacterized protein</fullName>
    </submittedName>
</protein>
<sequence length="131" mass="15703">MHYRSRSLNGMRMTQHLNSWSLKFLISHMRKCTNPRSANSVQHRPTARQLKYSYSPCREYNNPAHSYPNSMGSLHHKRLLLVAMKQILAQWMTLLHRAKRCRFSKRDIVKHRTFLSIESRIERRVEPICTR</sequence>
<accession>A0A914R893</accession>
<evidence type="ECO:0000313" key="2">
    <source>
        <dbReference type="WBParaSite" id="PEQ_0000091501-mRNA-1"/>
    </source>
</evidence>
<proteinExistence type="predicted"/>
<reference evidence="2" key="1">
    <citation type="submission" date="2022-11" db="UniProtKB">
        <authorList>
            <consortium name="WormBaseParasite"/>
        </authorList>
    </citation>
    <scope>IDENTIFICATION</scope>
</reference>
<name>A0A914R893_PAREQ</name>
<dbReference type="AlphaFoldDB" id="A0A914R893"/>